<evidence type="ECO:0008006" key="7">
    <source>
        <dbReference type="Google" id="ProtNLM"/>
    </source>
</evidence>
<keyword evidence="3" id="KW-0009">Actin-binding</keyword>
<comment type="similarity">
    <text evidence="1">Belongs to the phosphatase and actin regulator family.</text>
</comment>
<dbReference type="Proteomes" id="UP000014500">
    <property type="component" value="Unassembled WGS sequence"/>
</dbReference>
<evidence type="ECO:0000256" key="3">
    <source>
        <dbReference type="ARBA" id="ARBA00023203"/>
    </source>
</evidence>
<dbReference type="GO" id="GO:0030036">
    <property type="term" value="P:actin cytoskeleton organization"/>
    <property type="evidence" value="ECO:0007669"/>
    <property type="project" value="TreeGrafter"/>
</dbReference>
<dbReference type="EMBL" id="JH431734">
    <property type="status" value="NOT_ANNOTATED_CDS"/>
    <property type="molecule type" value="Genomic_DNA"/>
</dbReference>
<keyword evidence="6" id="KW-1185">Reference proteome</keyword>
<dbReference type="eggNOG" id="KOG4339">
    <property type="taxonomic scope" value="Eukaryota"/>
</dbReference>
<dbReference type="GO" id="GO:0003779">
    <property type="term" value="F:actin binding"/>
    <property type="evidence" value="ECO:0007669"/>
    <property type="project" value="UniProtKB-KW"/>
</dbReference>
<keyword evidence="2" id="KW-0677">Repeat</keyword>
<accession>T1J081</accession>
<sequence>MAGPEVSRPQSLVGENGGFVLDRNNTFCIVKMKSKQVRVLKINRISDDGIITAKKSNGAMMSGVLGSGSQTPPAQRKSRFAVFGKLFRPWKWKRTKKSDKFEKTSRALERKMSVRANRDDLLKKGILLPDGTSTVGNAYVLDCMEITD</sequence>
<evidence type="ECO:0000256" key="4">
    <source>
        <dbReference type="PROSITE-ProRule" id="PRU00401"/>
    </source>
</evidence>
<evidence type="ECO:0000256" key="1">
    <source>
        <dbReference type="ARBA" id="ARBA00009795"/>
    </source>
</evidence>
<protein>
    <recommendedName>
        <fullName evidence="7">Phosphatase and actin regulator</fullName>
    </recommendedName>
</protein>
<dbReference type="EnsemblMetazoa" id="SMAR006923-RA">
    <property type="protein sequence ID" value="SMAR006923-PA"/>
    <property type="gene ID" value="SMAR006923"/>
</dbReference>
<reference evidence="5" key="2">
    <citation type="submission" date="2015-02" db="UniProtKB">
        <authorList>
            <consortium name="EnsemblMetazoa"/>
        </authorList>
    </citation>
    <scope>IDENTIFICATION</scope>
</reference>
<organism evidence="5 6">
    <name type="scientific">Strigamia maritima</name>
    <name type="common">European centipede</name>
    <name type="synonym">Geophilus maritimus</name>
    <dbReference type="NCBI Taxonomy" id="126957"/>
    <lineage>
        <taxon>Eukaryota</taxon>
        <taxon>Metazoa</taxon>
        <taxon>Ecdysozoa</taxon>
        <taxon>Arthropoda</taxon>
        <taxon>Myriapoda</taxon>
        <taxon>Chilopoda</taxon>
        <taxon>Pleurostigmophora</taxon>
        <taxon>Geophilomorpha</taxon>
        <taxon>Linotaeniidae</taxon>
        <taxon>Strigamia</taxon>
    </lineage>
</organism>
<evidence type="ECO:0000313" key="6">
    <source>
        <dbReference type="Proteomes" id="UP000014500"/>
    </source>
</evidence>
<dbReference type="Pfam" id="PF02755">
    <property type="entry name" value="RPEL"/>
    <property type="match status" value="1"/>
</dbReference>
<proteinExistence type="inferred from homology"/>
<dbReference type="PROSITE" id="PS51073">
    <property type="entry name" value="RPEL"/>
    <property type="match status" value="1"/>
</dbReference>
<dbReference type="HOGENOM" id="CLU_1761084_0_0_1"/>
<evidence type="ECO:0000256" key="2">
    <source>
        <dbReference type="ARBA" id="ARBA00022737"/>
    </source>
</evidence>
<dbReference type="AlphaFoldDB" id="T1J081"/>
<dbReference type="PANTHER" id="PTHR12751:SF18">
    <property type="entry name" value="PHOSPHATASE AND ACTIN REGULATOR 1"/>
    <property type="match status" value="1"/>
</dbReference>
<dbReference type="STRING" id="126957.T1J081"/>
<evidence type="ECO:0000313" key="5">
    <source>
        <dbReference type="EnsemblMetazoa" id="SMAR006923-PA"/>
    </source>
</evidence>
<feature type="repeat" description="RPEL" evidence="4">
    <location>
        <begin position="106"/>
        <end position="131"/>
    </location>
</feature>
<reference evidence="6" key="1">
    <citation type="submission" date="2011-05" db="EMBL/GenBank/DDBJ databases">
        <authorList>
            <person name="Richards S.R."/>
            <person name="Qu J."/>
            <person name="Jiang H."/>
            <person name="Jhangiani S.N."/>
            <person name="Agravi P."/>
            <person name="Goodspeed R."/>
            <person name="Gross S."/>
            <person name="Mandapat C."/>
            <person name="Jackson L."/>
            <person name="Mathew T."/>
            <person name="Pu L."/>
            <person name="Thornton R."/>
            <person name="Saada N."/>
            <person name="Wilczek-Boney K.B."/>
            <person name="Lee S."/>
            <person name="Kovar C."/>
            <person name="Wu Y."/>
            <person name="Scherer S.E."/>
            <person name="Worley K.C."/>
            <person name="Muzny D.M."/>
            <person name="Gibbs R."/>
        </authorList>
    </citation>
    <scope>NUCLEOTIDE SEQUENCE</scope>
    <source>
        <strain evidence="6">Brora</strain>
    </source>
</reference>
<name>T1J081_STRMM</name>
<dbReference type="InterPro" id="IPR004018">
    <property type="entry name" value="RPEL_repeat"/>
</dbReference>
<dbReference type="PANTHER" id="PTHR12751">
    <property type="entry name" value="PHOSPHATASE AND ACTIN REGULATOR PHACTR"/>
    <property type="match status" value="1"/>
</dbReference>